<proteinExistence type="predicted"/>
<name>A0ABW3HWV4_9BACL</name>
<keyword evidence="1" id="KW-1133">Transmembrane helix</keyword>
<dbReference type="Pfam" id="PF12679">
    <property type="entry name" value="ABC2_membrane_2"/>
    <property type="match status" value="1"/>
</dbReference>
<keyword evidence="1" id="KW-0472">Membrane</keyword>
<evidence type="ECO:0000313" key="3">
    <source>
        <dbReference type="Proteomes" id="UP001596989"/>
    </source>
</evidence>
<keyword evidence="1" id="KW-0812">Transmembrane</keyword>
<organism evidence="2 3">
    <name type="scientific">Paenibacillus chungangensis</name>
    <dbReference type="NCBI Taxonomy" id="696535"/>
    <lineage>
        <taxon>Bacteria</taxon>
        <taxon>Bacillati</taxon>
        <taxon>Bacillota</taxon>
        <taxon>Bacilli</taxon>
        <taxon>Bacillales</taxon>
        <taxon>Paenibacillaceae</taxon>
        <taxon>Paenibacillus</taxon>
    </lineage>
</organism>
<dbReference type="RefSeq" id="WP_377568112.1">
    <property type="nucleotide sequence ID" value="NZ_JBHTJZ010000070.1"/>
</dbReference>
<feature type="transmembrane region" description="Helical" evidence="1">
    <location>
        <begin position="25"/>
        <end position="45"/>
    </location>
</feature>
<feature type="transmembrane region" description="Helical" evidence="1">
    <location>
        <begin position="127"/>
        <end position="148"/>
    </location>
</feature>
<accession>A0ABW3HWV4</accession>
<feature type="transmembrane region" description="Helical" evidence="1">
    <location>
        <begin position="184"/>
        <end position="205"/>
    </location>
</feature>
<protein>
    <submittedName>
        <fullName evidence="2">ABC transporter permease subunit</fullName>
    </submittedName>
</protein>
<evidence type="ECO:0000313" key="2">
    <source>
        <dbReference type="EMBL" id="MFD0962012.1"/>
    </source>
</evidence>
<dbReference type="Proteomes" id="UP001596989">
    <property type="component" value="Unassembled WGS sequence"/>
</dbReference>
<evidence type="ECO:0000256" key="1">
    <source>
        <dbReference type="SAM" id="Phobius"/>
    </source>
</evidence>
<comment type="caution">
    <text evidence="2">The sequence shown here is derived from an EMBL/GenBank/DDBJ whole genome shotgun (WGS) entry which is preliminary data.</text>
</comment>
<sequence length="263" mass="28089">MSGVSRWFVLLGKEVLELQRSFKLIWVPLLFILLGIMQPVSTYYLPFILEKAGNMPEGTVIEIPMPEGGQVLADTLSQFGVMGLLVLVLVFMGTVSGERNSGAASLVLVKPISFSAYISAKWVAMQLLAWGSLLAGYVAAWYYTWLLIEVVPIVSFLSSFAMFGLWLSFVMTLTILFSTVLRSAAGAAFAALGVSLLLSMLTGLLPKYMEWSPGAISGYAYALASGAGLASVEWGLAVGVTIAVIVAALYGAAALLRRSPAID</sequence>
<reference evidence="3" key="1">
    <citation type="journal article" date="2019" name="Int. J. Syst. Evol. Microbiol.">
        <title>The Global Catalogue of Microorganisms (GCM) 10K type strain sequencing project: providing services to taxonomists for standard genome sequencing and annotation.</title>
        <authorList>
            <consortium name="The Broad Institute Genomics Platform"/>
            <consortium name="The Broad Institute Genome Sequencing Center for Infectious Disease"/>
            <person name="Wu L."/>
            <person name="Ma J."/>
        </authorList>
    </citation>
    <scope>NUCLEOTIDE SEQUENCE [LARGE SCALE GENOMIC DNA]</scope>
    <source>
        <strain evidence="3">CCUG 59129</strain>
    </source>
</reference>
<keyword evidence="3" id="KW-1185">Reference proteome</keyword>
<feature type="transmembrane region" description="Helical" evidence="1">
    <location>
        <begin position="79"/>
        <end position="96"/>
    </location>
</feature>
<feature type="transmembrane region" description="Helical" evidence="1">
    <location>
        <begin position="234"/>
        <end position="256"/>
    </location>
</feature>
<gene>
    <name evidence="2" type="ORF">ACFQ2I_21975</name>
</gene>
<feature type="transmembrane region" description="Helical" evidence="1">
    <location>
        <begin position="154"/>
        <end position="177"/>
    </location>
</feature>
<dbReference type="EMBL" id="JBHTJZ010000070">
    <property type="protein sequence ID" value="MFD0962012.1"/>
    <property type="molecule type" value="Genomic_DNA"/>
</dbReference>